<dbReference type="InterPro" id="IPR012657">
    <property type="entry name" value="23S_rRNA-intervening_sequence"/>
</dbReference>
<evidence type="ECO:0000313" key="1">
    <source>
        <dbReference type="EMBL" id="EAY24591.1"/>
    </source>
</evidence>
<dbReference type="SUPFAM" id="SSF158446">
    <property type="entry name" value="IVS-encoded protein-like"/>
    <property type="match status" value="1"/>
</dbReference>
<dbReference type="EMBL" id="AAWS01000065">
    <property type="protein sequence ID" value="EAY24591.1"/>
    <property type="molecule type" value="Genomic_DNA"/>
</dbReference>
<dbReference type="Proteomes" id="UP000004095">
    <property type="component" value="Unassembled WGS sequence"/>
</dbReference>
<dbReference type="InterPro" id="IPR036583">
    <property type="entry name" value="23S_rRNA_IVS_sf"/>
</dbReference>
<dbReference type="Gene3D" id="1.20.1440.60">
    <property type="entry name" value="23S rRNA-intervening sequence"/>
    <property type="match status" value="1"/>
</dbReference>
<dbReference type="NCBIfam" id="TIGR02436">
    <property type="entry name" value="four helix bundle protein"/>
    <property type="match status" value="1"/>
</dbReference>
<dbReference type="CDD" id="cd16377">
    <property type="entry name" value="23S_rRNA_IVP_like"/>
    <property type="match status" value="1"/>
</dbReference>
<proteinExistence type="predicted"/>
<evidence type="ECO:0000313" key="2">
    <source>
        <dbReference type="Proteomes" id="UP000004095"/>
    </source>
</evidence>
<comment type="caution">
    <text evidence="1">The sequence shown here is derived from an EMBL/GenBank/DDBJ whole genome shotgun (WGS) entry which is preliminary data.</text>
</comment>
<accession>A1ZYB8</accession>
<name>A1ZYB8_MICM2</name>
<gene>
    <name evidence="1" type="ORF">M23134_07702</name>
</gene>
<dbReference type="Pfam" id="PF05635">
    <property type="entry name" value="23S_rRNA_IVP"/>
    <property type="match status" value="1"/>
</dbReference>
<reference evidence="1 2" key="1">
    <citation type="submission" date="2007-01" db="EMBL/GenBank/DDBJ databases">
        <authorList>
            <person name="Haygood M."/>
            <person name="Podell S."/>
            <person name="Anderson C."/>
            <person name="Hopkinson B."/>
            <person name="Roe K."/>
            <person name="Barbeau K."/>
            <person name="Gaasterland T."/>
            <person name="Ferriera S."/>
            <person name="Johnson J."/>
            <person name="Kravitz S."/>
            <person name="Beeson K."/>
            <person name="Sutton G."/>
            <person name="Rogers Y.-H."/>
            <person name="Friedman R."/>
            <person name="Frazier M."/>
            <person name="Venter J.C."/>
        </authorList>
    </citation>
    <scope>NUCLEOTIDE SEQUENCE [LARGE SCALE GENOMIC DNA]</scope>
    <source>
        <strain evidence="1 2">ATCC 23134</strain>
    </source>
</reference>
<dbReference type="PANTHER" id="PTHR38471:SF2">
    <property type="entry name" value="FOUR HELIX BUNDLE PROTEIN"/>
    <property type="match status" value="1"/>
</dbReference>
<organism evidence="1 2">
    <name type="scientific">Microscilla marina ATCC 23134</name>
    <dbReference type="NCBI Taxonomy" id="313606"/>
    <lineage>
        <taxon>Bacteria</taxon>
        <taxon>Pseudomonadati</taxon>
        <taxon>Bacteroidota</taxon>
        <taxon>Cytophagia</taxon>
        <taxon>Cytophagales</taxon>
        <taxon>Microscillaceae</taxon>
        <taxon>Microscilla</taxon>
    </lineage>
</organism>
<dbReference type="eggNOG" id="ENOG5032YWC">
    <property type="taxonomic scope" value="Bacteria"/>
</dbReference>
<sequence length="104" mass="11760">MDFTVKVYLLMQHLPVDERFALKSQIQRAAVSIPSNVAEGCSRSSQLELKRFLEIALGSSYEIETQLLLVERLKMLSEPIALLDDIVEIQKMLVGLIKSIKSKL</sequence>
<dbReference type="AlphaFoldDB" id="A1ZYB8"/>
<dbReference type="RefSeq" id="WP_002704445.1">
    <property type="nucleotide sequence ID" value="NZ_AAWS01000065.1"/>
</dbReference>
<dbReference type="PANTHER" id="PTHR38471">
    <property type="entry name" value="FOUR HELIX BUNDLE PROTEIN"/>
    <property type="match status" value="1"/>
</dbReference>
<keyword evidence="2" id="KW-1185">Reference proteome</keyword>
<protein>
    <submittedName>
        <fullName evidence="1">S23 ribosomal</fullName>
    </submittedName>
</protein>